<gene>
    <name evidence="14" type="ORF">Q9295_07560</name>
</gene>
<comment type="catalytic activity">
    <reaction evidence="10">
        <text>apo-[aryl-carrier protein] + CoA = holo-[aryl-carrier protein] + adenosine 3',5'-bisphosphate + H(+)</text>
        <dbReference type="Rhea" id="RHEA:48404"/>
        <dbReference type="Rhea" id="RHEA-COMP:15903"/>
        <dbReference type="Rhea" id="RHEA-COMP:17557"/>
        <dbReference type="ChEBI" id="CHEBI:15378"/>
        <dbReference type="ChEBI" id="CHEBI:29999"/>
        <dbReference type="ChEBI" id="CHEBI:57287"/>
        <dbReference type="ChEBI" id="CHEBI:58343"/>
        <dbReference type="ChEBI" id="CHEBI:64479"/>
    </reaction>
</comment>
<dbReference type="Pfam" id="PF01648">
    <property type="entry name" value="ACPS"/>
    <property type="match status" value="1"/>
</dbReference>
<feature type="domain" description="4'-phosphopantetheinyl transferase" evidence="12">
    <location>
        <begin position="104"/>
        <end position="175"/>
    </location>
</feature>
<dbReference type="InterPro" id="IPR003542">
    <property type="entry name" value="Enbac_synth_compD-like"/>
</dbReference>
<accession>A0ABU0VWY4</accession>
<evidence type="ECO:0000256" key="11">
    <source>
        <dbReference type="ARBA" id="ARBA00049191"/>
    </source>
</evidence>
<dbReference type="EMBL" id="JAVDBT010000006">
    <property type="protein sequence ID" value="MDQ2066224.1"/>
    <property type="molecule type" value="Genomic_DNA"/>
</dbReference>
<dbReference type="InterPro" id="IPR037143">
    <property type="entry name" value="4-PPantetheinyl_Trfase_dom_sf"/>
</dbReference>
<evidence type="ECO:0000259" key="13">
    <source>
        <dbReference type="Pfam" id="PF17837"/>
    </source>
</evidence>
<comment type="subunit">
    <text evidence="4">EntB, EntD, EntE, and EntF form a multienzyme complex called enterobactin synthase.</text>
</comment>
<dbReference type="InterPro" id="IPR041354">
    <property type="entry name" value="4PPT_N"/>
</dbReference>
<evidence type="ECO:0000313" key="15">
    <source>
        <dbReference type="Proteomes" id="UP001239680"/>
    </source>
</evidence>
<dbReference type="InterPro" id="IPR008278">
    <property type="entry name" value="4-PPantetheinyl_Trfase_dom"/>
</dbReference>
<evidence type="ECO:0000256" key="5">
    <source>
        <dbReference type="ARBA" id="ARBA00019087"/>
    </source>
</evidence>
<name>A0ABU0VWY4_9RHOB</name>
<evidence type="ECO:0000256" key="4">
    <source>
        <dbReference type="ARBA" id="ARBA00011503"/>
    </source>
</evidence>
<dbReference type="PRINTS" id="PR01399">
    <property type="entry name" value="ENTSNTHTASED"/>
</dbReference>
<dbReference type="GO" id="GO:0016740">
    <property type="term" value="F:transferase activity"/>
    <property type="evidence" value="ECO:0007669"/>
    <property type="project" value="UniProtKB-KW"/>
</dbReference>
<proteinExistence type="inferred from homology"/>
<evidence type="ECO:0000259" key="12">
    <source>
        <dbReference type="Pfam" id="PF01648"/>
    </source>
</evidence>
<evidence type="ECO:0000256" key="9">
    <source>
        <dbReference type="ARBA" id="ARBA00031996"/>
    </source>
</evidence>
<dbReference type="Gene3D" id="3.90.470.20">
    <property type="entry name" value="4'-phosphopantetheinyl transferase domain"/>
    <property type="match status" value="1"/>
</dbReference>
<keyword evidence="6 14" id="KW-0808">Transferase</keyword>
<dbReference type="PANTHER" id="PTHR38096">
    <property type="entry name" value="ENTEROBACTIN SYNTHASE COMPONENT D"/>
    <property type="match status" value="1"/>
</dbReference>
<dbReference type="Pfam" id="PF17837">
    <property type="entry name" value="4PPT_N"/>
    <property type="match status" value="1"/>
</dbReference>
<evidence type="ECO:0000256" key="6">
    <source>
        <dbReference type="ARBA" id="ARBA00022679"/>
    </source>
</evidence>
<reference evidence="14 15" key="1">
    <citation type="submission" date="2023-08" db="EMBL/GenBank/DDBJ databases">
        <title>Characterization of two Paracoccaceae strains isolated from Phycosphere and proposal of Xinfangfangia lacusdiani sp. nov.</title>
        <authorList>
            <person name="Deng Y."/>
            <person name="Zhang Y.Q."/>
        </authorList>
    </citation>
    <scope>NUCLEOTIDE SEQUENCE [LARGE SCALE GENOMIC DNA]</scope>
    <source>
        <strain evidence="14 15">CPCC 101601</strain>
    </source>
</reference>
<comment type="similarity">
    <text evidence="3">Belongs to the P-Pant transferase superfamily. EntD family.</text>
</comment>
<evidence type="ECO:0000256" key="7">
    <source>
        <dbReference type="ARBA" id="ARBA00023191"/>
    </source>
</evidence>
<evidence type="ECO:0000256" key="2">
    <source>
        <dbReference type="ARBA" id="ARBA00004993"/>
    </source>
</evidence>
<keyword evidence="7" id="KW-0259">Enterobactin biosynthesis</keyword>
<evidence type="ECO:0000256" key="1">
    <source>
        <dbReference type="ARBA" id="ARBA00003937"/>
    </source>
</evidence>
<evidence type="ECO:0000313" key="14">
    <source>
        <dbReference type="EMBL" id="MDQ2066224.1"/>
    </source>
</evidence>
<feature type="domain" description="4'-phosphopantetheinyl transferase N-terminal" evidence="13">
    <location>
        <begin position="37"/>
        <end position="99"/>
    </location>
</feature>
<dbReference type="SUPFAM" id="SSF56214">
    <property type="entry name" value="4'-phosphopantetheinyl transferase"/>
    <property type="match status" value="1"/>
</dbReference>
<dbReference type="PANTHER" id="PTHR38096:SF1">
    <property type="entry name" value="ENTEROBACTIN SYNTHASE COMPONENT D"/>
    <property type="match status" value="1"/>
</dbReference>
<dbReference type="RefSeq" id="WP_306679926.1">
    <property type="nucleotide sequence ID" value="NZ_JAVDBT010000006.1"/>
</dbReference>
<evidence type="ECO:0000256" key="10">
    <source>
        <dbReference type="ARBA" id="ARBA00049176"/>
    </source>
</evidence>
<evidence type="ECO:0000256" key="3">
    <source>
        <dbReference type="ARBA" id="ARBA00008342"/>
    </source>
</evidence>
<protein>
    <recommendedName>
        <fullName evidence="5">Enterobactin synthase component D</fullName>
    </recommendedName>
    <alternativeName>
        <fullName evidence="8">4'-phosphopantetheinyl transferase EntD</fullName>
    </alternativeName>
    <alternativeName>
        <fullName evidence="9">Enterochelin synthase D</fullName>
    </alternativeName>
</protein>
<comment type="pathway">
    <text evidence="2">Siderophore biosynthesis; enterobactin biosynthesis.</text>
</comment>
<keyword evidence="15" id="KW-1185">Reference proteome</keyword>
<comment type="caution">
    <text evidence="14">The sequence shown here is derived from an EMBL/GenBank/DDBJ whole genome shotgun (WGS) entry which is preliminary data.</text>
</comment>
<comment type="catalytic activity">
    <reaction evidence="11">
        <text>apo-[peptidyl-carrier protein] + CoA = holo-[peptidyl-carrier protein] + adenosine 3',5'-bisphosphate + H(+)</text>
        <dbReference type="Rhea" id="RHEA:46228"/>
        <dbReference type="Rhea" id="RHEA-COMP:11479"/>
        <dbReference type="Rhea" id="RHEA-COMP:11480"/>
        <dbReference type="ChEBI" id="CHEBI:15378"/>
        <dbReference type="ChEBI" id="CHEBI:29999"/>
        <dbReference type="ChEBI" id="CHEBI:57287"/>
        <dbReference type="ChEBI" id="CHEBI:58343"/>
        <dbReference type="ChEBI" id="CHEBI:64479"/>
    </reaction>
</comment>
<evidence type="ECO:0000256" key="8">
    <source>
        <dbReference type="ARBA" id="ARBA00029894"/>
    </source>
</evidence>
<dbReference type="Proteomes" id="UP001239680">
    <property type="component" value="Unassembled WGS sequence"/>
</dbReference>
<sequence>MSENAELLSLAQRLLLGGVALACADPRQHYPLLPGETLPQATPARRAEFSAGRHAARQALQHLGLPGRAIPAHADRSPLWPLGISGTITHSRSACLAAVRHGAGIGLDLEEAEGLERDLWPSILSESEQLWAYDQPDPGLAAKLIFCAKEAAYKAQYSHSGQLFGFESLKITVTGEAFTASFNENIAPFRKGDAIKGRWGLASGHILTAAAL</sequence>
<comment type="function">
    <text evidence="1">Involved in the biosynthesis of the siderophore enterobactin (enterochelin), which is a macrocyclic trimeric lactone of N-(2,3-dihydroxybenzoyl)-serine. The serine trilactone serves as a scaffolding for the three catechol functionalities that provide hexadentate coordination for the tightly ligated iron(2+) atoms. Plays an essential role in the assembly of the enterobactin by catalyzing the transfer of the 4'-phosphopantetheine (Ppant) moiety from coenzyme A to the apo-domains of both EntB (ArCP domain) and EntF (PCP domain) to yield their holo-forms which make them competent for the activation of 2,3-dihydroxybenzoate (DHB) and L-serine, respectively.</text>
</comment>
<organism evidence="14 15">
    <name type="scientific">Pseudogemmobacter lacusdianii</name>
    <dbReference type="NCBI Taxonomy" id="3069608"/>
    <lineage>
        <taxon>Bacteria</taxon>
        <taxon>Pseudomonadati</taxon>
        <taxon>Pseudomonadota</taxon>
        <taxon>Alphaproteobacteria</taxon>
        <taxon>Rhodobacterales</taxon>
        <taxon>Paracoccaceae</taxon>
        <taxon>Pseudogemmobacter</taxon>
    </lineage>
</organism>